<reference evidence="1 2" key="1">
    <citation type="journal article" date="2014" name="Int. J. Syst. Evol. Microbiol.">
        <title>Complete genome sequence of Corynebacterium casei LMG S-19264T (=DSM 44701T), isolated from a smear-ripened cheese.</title>
        <authorList>
            <consortium name="US DOE Joint Genome Institute (JGI-PGF)"/>
            <person name="Walter F."/>
            <person name="Albersmeier A."/>
            <person name="Kalinowski J."/>
            <person name="Ruckert C."/>
        </authorList>
    </citation>
    <scope>NUCLEOTIDE SEQUENCE [LARGE SCALE GENOMIC DNA]</scope>
    <source>
        <strain evidence="1 2">NBRC 111766</strain>
    </source>
</reference>
<dbReference type="AlphaFoldDB" id="A0AA37X2J3"/>
<dbReference type="RefSeq" id="WP_284325798.1">
    <property type="nucleotide sequence ID" value="NZ_BSPP01000010.1"/>
</dbReference>
<proteinExistence type="predicted"/>
<comment type="caution">
    <text evidence="1">The sequence shown here is derived from an EMBL/GenBank/DDBJ whole genome shotgun (WGS) entry which is preliminary data.</text>
</comment>
<name>A0AA37X2J3_9RHOB</name>
<dbReference type="EMBL" id="BSPP01000010">
    <property type="protein sequence ID" value="GLS87620.1"/>
    <property type="molecule type" value="Genomic_DNA"/>
</dbReference>
<evidence type="ECO:0000313" key="1">
    <source>
        <dbReference type="EMBL" id="GLS87620.1"/>
    </source>
</evidence>
<organism evidence="1 2">
    <name type="scientific">Cypionkella aquatica</name>
    <dbReference type="NCBI Taxonomy" id="1756042"/>
    <lineage>
        <taxon>Bacteria</taxon>
        <taxon>Pseudomonadati</taxon>
        <taxon>Pseudomonadota</taxon>
        <taxon>Alphaproteobacteria</taxon>
        <taxon>Rhodobacterales</taxon>
        <taxon>Paracoccaceae</taxon>
        <taxon>Cypionkella</taxon>
    </lineage>
</organism>
<sequence length="148" mass="15593">MTFAIIVLVALAGVMAFIRLSPSDPAQWHVALAPRPAALATPSPDKISPVPNGAYTDLIAAPDQTQAMLAALDSAALATPRTVRIAGSAETGRITWQTRSLFWGFPDYTTAEATPDGITLYGRQRFGKGDFGVNAARISGWIAALGPR</sequence>
<accession>A0AA37X2J3</accession>
<keyword evidence="2" id="KW-1185">Reference proteome</keyword>
<dbReference type="InterPro" id="IPR010865">
    <property type="entry name" value="DUF1499"/>
</dbReference>
<dbReference type="Pfam" id="PF07386">
    <property type="entry name" value="DUF1499"/>
    <property type="match status" value="1"/>
</dbReference>
<evidence type="ECO:0000313" key="2">
    <source>
        <dbReference type="Proteomes" id="UP001157355"/>
    </source>
</evidence>
<protein>
    <recommendedName>
        <fullName evidence="3">DUF1499 domain-containing protein</fullName>
    </recommendedName>
</protein>
<gene>
    <name evidence="1" type="ORF">GCM10010873_25940</name>
</gene>
<evidence type="ECO:0008006" key="3">
    <source>
        <dbReference type="Google" id="ProtNLM"/>
    </source>
</evidence>
<dbReference type="Proteomes" id="UP001157355">
    <property type="component" value="Unassembled WGS sequence"/>
</dbReference>